<feature type="coiled-coil region" evidence="1">
    <location>
        <begin position="55"/>
        <end position="93"/>
    </location>
</feature>
<reference evidence="2 3" key="1">
    <citation type="submission" date="2018-05" db="EMBL/GenBank/DDBJ databases">
        <title>Genome comparison of Eubacterium sp.</title>
        <authorList>
            <person name="Feng Y."/>
            <person name="Sanchez-Andrea I."/>
            <person name="Stams A.J.M."/>
            <person name="De Vos W.M."/>
        </authorList>
    </citation>
    <scope>NUCLEOTIDE SEQUENCE [LARGE SCALE GENOMIC DNA]</scope>
    <source>
        <strain evidence="2 3">YI</strain>
    </source>
</reference>
<accession>A0A4P9C6J4</accession>
<keyword evidence="3" id="KW-1185">Reference proteome</keyword>
<protein>
    <recommendedName>
        <fullName evidence="4">ATPase</fullName>
    </recommendedName>
</protein>
<evidence type="ECO:0008006" key="4">
    <source>
        <dbReference type="Google" id="ProtNLM"/>
    </source>
</evidence>
<evidence type="ECO:0000313" key="2">
    <source>
        <dbReference type="EMBL" id="QCT71013.1"/>
    </source>
</evidence>
<evidence type="ECO:0000313" key="3">
    <source>
        <dbReference type="Proteomes" id="UP000218387"/>
    </source>
</evidence>
<evidence type="ECO:0000256" key="1">
    <source>
        <dbReference type="SAM" id="Coils"/>
    </source>
</evidence>
<dbReference type="KEGG" id="emt:CPZ25_006630"/>
<dbReference type="GeneID" id="68364288"/>
<dbReference type="Proteomes" id="UP000218387">
    <property type="component" value="Chromosome"/>
</dbReference>
<proteinExistence type="predicted"/>
<keyword evidence="1" id="KW-0175">Coiled coil</keyword>
<organism evidence="2 3">
    <name type="scientific">Eubacterium maltosivorans</name>
    <dbReference type="NCBI Taxonomy" id="2041044"/>
    <lineage>
        <taxon>Bacteria</taxon>
        <taxon>Bacillati</taxon>
        <taxon>Bacillota</taxon>
        <taxon>Clostridia</taxon>
        <taxon>Eubacteriales</taxon>
        <taxon>Eubacteriaceae</taxon>
        <taxon>Eubacterium</taxon>
    </lineage>
</organism>
<dbReference type="AlphaFoldDB" id="A0A4P9C6J4"/>
<name>A0A4P9C6J4_EUBML</name>
<dbReference type="EMBL" id="CP029487">
    <property type="protein sequence ID" value="QCT71013.1"/>
    <property type="molecule type" value="Genomic_DNA"/>
</dbReference>
<sequence>MKVLELLTELEELVEKGNTLPFSSKALVSPEEIMEIIDEIREELPAELVQAREIVEQKKKIMVEAEGDAERIKNEAEKKLKEMIDTNEITRTATAQAETIIKNAQASAKELRIGTQHYSDKILYNLQVQLKELNDKIEANRKEIKEIK</sequence>
<gene>
    <name evidence="2" type="ORF">CPZ25_006630</name>
</gene>
<dbReference type="RefSeq" id="WP_013381586.1">
    <property type="nucleotide sequence ID" value="NZ_CABJDW020000003.1"/>
</dbReference>